<dbReference type="PANTHER" id="PTHR30061:SF50">
    <property type="entry name" value="MALTOSE_MALTODEXTRIN-BINDING PERIPLASMIC PROTEIN"/>
    <property type="match status" value="1"/>
</dbReference>
<dbReference type="GO" id="GO:0015768">
    <property type="term" value="P:maltose transport"/>
    <property type="evidence" value="ECO:0007669"/>
    <property type="project" value="TreeGrafter"/>
</dbReference>
<keyword evidence="2" id="KW-0813">Transport</keyword>
<dbReference type="InterPro" id="IPR006059">
    <property type="entry name" value="SBP"/>
</dbReference>
<evidence type="ECO:0000313" key="6">
    <source>
        <dbReference type="Proteomes" id="UP000063699"/>
    </source>
</evidence>
<dbReference type="GO" id="GO:0042956">
    <property type="term" value="P:maltodextrin transmembrane transport"/>
    <property type="evidence" value="ECO:0007669"/>
    <property type="project" value="TreeGrafter"/>
</dbReference>
<keyword evidence="3 4" id="KW-0732">Signal</keyword>
<organism evidence="5 6">
    <name type="scientific">Kibdelosporangium phytohabitans</name>
    <dbReference type="NCBI Taxonomy" id="860235"/>
    <lineage>
        <taxon>Bacteria</taxon>
        <taxon>Bacillati</taxon>
        <taxon>Actinomycetota</taxon>
        <taxon>Actinomycetes</taxon>
        <taxon>Pseudonocardiales</taxon>
        <taxon>Pseudonocardiaceae</taxon>
        <taxon>Kibdelosporangium</taxon>
    </lineage>
</organism>
<dbReference type="PROSITE" id="PS51257">
    <property type="entry name" value="PROKAR_LIPOPROTEIN"/>
    <property type="match status" value="1"/>
</dbReference>
<evidence type="ECO:0000313" key="5">
    <source>
        <dbReference type="EMBL" id="ALG12326.1"/>
    </source>
</evidence>
<proteinExistence type="inferred from homology"/>
<dbReference type="GO" id="GO:1901982">
    <property type="term" value="F:maltose binding"/>
    <property type="evidence" value="ECO:0007669"/>
    <property type="project" value="TreeGrafter"/>
</dbReference>
<dbReference type="PANTHER" id="PTHR30061">
    <property type="entry name" value="MALTOSE-BINDING PERIPLASMIC PROTEIN"/>
    <property type="match status" value="1"/>
</dbReference>
<evidence type="ECO:0000256" key="3">
    <source>
        <dbReference type="ARBA" id="ARBA00022729"/>
    </source>
</evidence>
<dbReference type="RefSeq" id="WP_054294221.1">
    <property type="nucleotide sequence ID" value="NZ_CP012752.1"/>
</dbReference>
<dbReference type="STRING" id="860235.AOZ06_40590"/>
<dbReference type="Gene3D" id="3.40.190.10">
    <property type="entry name" value="Periplasmic binding protein-like II"/>
    <property type="match status" value="2"/>
</dbReference>
<protein>
    <submittedName>
        <fullName evidence="5">ABC transporter substrate-binding protein</fullName>
    </submittedName>
</protein>
<keyword evidence="6" id="KW-1185">Reference proteome</keyword>
<evidence type="ECO:0000256" key="4">
    <source>
        <dbReference type="SAM" id="SignalP"/>
    </source>
</evidence>
<accession>A0A0N9I7V9</accession>
<sequence>MKIKGLLAAAAVGALVVACGPPQATNNQPQQNGNPGQPVGEMTGELKVWMFQEASNGPKEAAVNEAKQEFEAAHQGVKVTVEYLPVDGRAARFNGAFNDKNSSPDVAEFGNTDLAGYTASNGFADLTKDITAWPDSKDLIPSVLDTAKVKGKTYGIPWYTGTRALYYRTDVFTELGLQPPKTLAELTETARKIRQSKPDLYGIAVGGKYIYAAFPYIWANGGELAKQDGDKWTSGLTDPKARDGLKQYAELLKDDICPPAACAQLTGSQSVAQFAGGKAAMTIGGDFNRKAVEAGVVKGKYAVVPLPGKDAGSLAPPFAGGNLLGVFGASKKYTLSLEFIKLLGGKKYQQKMYTAMGNLPTFKDVQEQVASADKFVEPFVKAAQSGTKFVPATPAWTKIDAQNIIPTAIQQVATGGQSVDAATDAAAGEMNKAFGS</sequence>
<evidence type="ECO:0000256" key="2">
    <source>
        <dbReference type="ARBA" id="ARBA00022448"/>
    </source>
</evidence>
<dbReference type="OrthoDB" id="2507686at2"/>
<dbReference type="Proteomes" id="UP000063699">
    <property type="component" value="Chromosome"/>
</dbReference>
<evidence type="ECO:0000256" key="1">
    <source>
        <dbReference type="ARBA" id="ARBA00008520"/>
    </source>
</evidence>
<dbReference type="EMBL" id="CP012752">
    <property type="protein sequence ID" value="ALG12326.1"/>
    <property type="molecule type" value="Genomic_DNA"/>
</dbReference>
<feature type="signal peptide" evidence="4">
    <location>
        <begin position="1"/>
        <end position="24"/>
    </location>
</feature>
<gene>
    <name evidence="5" type="ORF">AOZ06_40590</name>
</gene>
<feature type="chain" id="PRO_5006035943" evidence="4">
    <location>
        <begin position="25"/>
        <end position="436"/>
    </location>
</feature>
<dbReference type="KEGG" id="kphy:AOZ06_40590"/>
<dbReference type="GO" id="GO:0055052">
    <property type="term" value="C:ATP-binding cassette (ABC) transporter complex, substrate-binding subunit-containing"/>
    <property type="evidence" value="ECO:0007669"/>
    <property type="project" value="TreeGrafter"/>
</dbReference>
<comment type="similarity">
    <text evidence="1">Belongs to the bacterial solute-binding protein 1 family.</text>
</comment>
<name>A0A0N9I7V9_9PSEU</name>
<reference evidence="5 6" key="1">
    <citation type="submission" date="2015-07" db="EMBL/GenBank/DDBJ databases">
        <title>Genome sequencing of Kibdelosporangium phytohabitans.</title>
        <authorList>
            <person name="Qin S."/>
            <person name="Xing K."/>
        </authorList>
    </citation>
    <scope>NUCLEOTIDE SEQUENCE [LARGE SCALE GENOMIC DNA]</scope>
    <source>
        <strain evidence="5 6">KLBMP1111</strain>
    </source>
</reference>
<dbReference type="AlphaFoldDB" id="A0A0N9I7V9"/>
<dbReference type="SUPFAM" id="SSF53850">
    <property type="entry name" value="Periplasmic binding protein-like II"/>
    <property type="match status" value="1"/>
</dbReference>
<dbReference type="Pfam" id="PF13416">
    <property type="entry name" value="SBP_bac_8"/>
    <property type="match status" value="1"/>
</dbReference>